<dbReference type="SUPFAM" id="SSF54060">
    <property type="entry name" value="His-Me finger endonucleases"/>
    <property type="match status" value="1"/>
</dbReference>
<organism evidence="2 3">
    <name type="scientific">Escherichia phage vB_EcoS_ESCO30</name>
    <dbReference type="NCBI Taxonomy" id="2918879"/>
    <lineage>
        <taxon>Viruses</taxon>
        <taxon>Duplodnaviria</taxon>
        <taxon>Heunggongvirae</taxon>
        <taxon>Uroviricota</taxon>
        <taxon>Caudoviricetes</taxon>
        <taxon>Demerecviridae</taxon>
        <taxon>Markadamsvirinae</taxon>
        <taxon>Tequintavirus</taxon>
        <taxon>Tequintavirus ESCO30</taxon>
    </lineage>
</organism>
<keyword evidence="2" id="KW-0378">Hydrolase</keyword>
<protein>
    <submittedName>
        <fullName evidence="2">HNH homing endonuclease</fullName>
    </submittedName>
</protein>
<keyword evidence="2" id="KW-0255">Endonuclease</keyword>
<reference evidence="2 3" key="1">
    <citation type="submission" date="2022-01" db="EMBL/GenBank/DDBJ databases">
        <title>Avian Pathogenic Escherichia coli bacteriophages.</title>
        <authorList>
            <person name="Nicolas M."/>
            <person name="Trotereau A."/>
            <person name="Schouler C."/>
        </authorList>
    </citation>
    <scope>NUCLEOTIDE SEQUENCE [LARGE SCALE GENOMIC DNA]</scope>
</reference>
<gene>
    <name evidence="2" type="ORF">ESCO30_00010</name>
</gene>
<feature type="domain" description="HNH nuclease" evidence="1">
    <location>
        <begin position="60"/>
        <end position="103"/>
    </location>
</feature>
<accession>A0AAE9HPD9</accession>
<dbReference type="Pfam" id="PF13392">
    <property type="entry name" value="HNH_3"/>
    <property type="match status" value="1"/>
</dbReference>
<evidence type="ECO:0000313" key="3">
    <source>
        <dbReference type="Proteomes" id="UP000831871"/>
    </source>
</evidence>
<dbReference type="Proteomes" id="UP000831871">
    <property type="component" value="Segment"/>
</dbReference>
<keyword evidence="2" id="KW-0540">Nuclease</keyword>
<evidence type="ECO:0000259" key="1">
    <source>
        <dbReference type="Pfam" id="PF13392"/>
    </source>
</evidence>
<name>A0AAE9HPD9_9CAUD</name>
<evidence type="ECO:0000313" key="2">
    <source>
        <dbReference type="EMBL" id="UPW38297.1"/>
    </source>
</evidence>
<dbReference type="Gene3D" id="3.90.75.20">
    <property type="match status" value="1"/>
</dbReference>
<dbReference type="InterPro" id="IPR003615">
    <property type="entry name" value="HNH_nuc"/>
</dbReference>
<dbReference type="InterPro" id="IPR044925">
    <property type="entry name" value="His-Me_finger_sf"/>
</dbReference>
<sequence length="175" mass="20555">MGKYKHIDYETVNKYFYYDESSPSFLRWKVTRGNKKAGDIAGCINNDGYYTVGYDYGVYSVHRIIWVLFHGEIDSALLIDHIDNNRLNNNIKNLRLVDHMQNNNNRVNSKRDNDLPRFIYRSSNGKRDSNGRDYLLAQIRIPNSKRRISKSGYDLPTLLDWVIKKCAEHGIQYNI</sequence>
<dbReference type="GO" id="GO:0004519">
    <property type="term" value="F:endonuclease activity"/>
    <property type="evidence" value="ECO:0007669"/>
    <property type="project" value="UniProtKB-KW"/>
</dbReference>
<keyword evidence="3" id="KW-1185">Reference proteome</keyword>
<proteinExistence type="predicted"/>
<dbReference type="EMBL" id="OM386657">
    <property type="protein sequence ID" value="UPW38297.1"/>
    <property type="molecule type" value="Genomic_DNA"/>
</dbReference>